<name>A0A6H9Z3I5_9ACTN</name>
<protein>
    <submittedName>
        <fullName evidence="2">NAD(P)H-dependent oxidoreductase</fullName>
    </submittedName>
</protein>
<reference evidence="2 3" key="1">
    <citation type="submission" date="2019-09" db="EMBL/GenBank/DDBJ databases">
        <title>Actinomadura physcomitrii sp. nov., a novel actinomycete isolated from moss [Physcomitrium sphaericum (Ludw) Fuernr].</title>
        <authorList>
            <person name="Zhuang X."/>
            <person name="Liu C."/>
        </authorList>
    </citation>
    <scope>NUCLEOTIDE SEQUENCE [LARGE SCALE GENOMIC DNA]</scope>
    <source>
        <strain evidence="2 3">HMC1</strain>
    </source>
</reference>
<dbReference type="SUPFAM" id="SSF52218">
    <property type="entry name" value="Flavoproteins"/>
    <property type="match status" value="1"/>
</dbReference>
<gene>
    <name evidence="2" type="ORF">F8566_18690</name>
</gene>
<dbReference type="InterPro" id="IPR005025">
    <property type="entry name" value="FMN_Rdtase-like_dom"/>
</dbReference>
<feature type="domain" description="NADPH-dependent FMN reductase-like" evidence="1">
    <location>
        <begin position="31"/>
        <end position="154"/>
    </location>
</feature>
<evidence type="ECO:0000259" key="1">
    <source>
        <dbReference type="Pfam" id="PF03358"/>
    </source>
</evidence>
<dbReference type="AlphaFoldDB" id="A0A6H9Z3I5"/>
<dbReference type="Pfam" id="PF03358">
    <property type="entry name" value="FMN_red"/>
    <property type="match status" value="1"/>
</dbReference>
<dbReference type="GO" id="GO:0016491">
    <property type="term" value="F:oxidoreductase activity"/>
    <property type="evidence" value="ECO:0007669"/>
    <property type="project" value="InterPro"/>
</dbReference>
<proteinExistence type="predicted"/>
<dbReference type="OrthoDB" id="3538659at2"/>
<comment type="caution">
    <text evidence="2">The sequence shown here is derived from an EMBL/GenBank/DDBJ whole genome shotgun (WGS) entry which is preliminary data.</text>
</comment>
<dbReference type="Gene3D" id="3.40.50.360">
    <property type="match status" value="1"/>
</dbReference>
<evidence type="ECO:0000313" key="3">
    <source>
        <dbReference type="Proteomes" id="UP000468735"/>
    </source>
</evidence>
<dbReference type="InterPro" id="IPR029039">
    <property type="entry name" value="Flavoprotein-like_sf"/>
</dbReference>
<dbReference type="Proteomes" id="UP000468735">
    <property type="component" value="Unassembled WGS sequence"/>
</dbReference>
<organism evidence="2 3">
    <name type="scientific">Actinomadura rudentiformis</name>
    <dbReference type="NCBI Taxonomy" id="359158"/>
    <lineage>
        <taxon>Bacteria</taxon>
        <taxon>Bacillati</taxon>
        <taxon>Actinomycetota</taxon>
        <taxon>Actinomycetes</taxon>
        <taxon>Streptosporangiales</taxon>
        <taxon>Thermomonosporaceae</taxon>
        <taxon>Actinomadura</taxon>
    </lineage>
</organism>
<sequence length="191" mass="20331">MEDRWSALAQSAARREGPKVRIAIIITGAADHADRAVAEWLAGRVHARGDAEVDLLDLGAACLPDRPAAHLPTPPAVRDLTPWLGAANGFLLVLPGTPPDQVRRAVSWCGDCWRAKPVGLIWYGVVPDAEGEVCALEVRSLLDSVGAVTIGEAVRFADSDRSGQADLMLAELVSRAREVPDTPCTAETPLE</sequence>
<evidence type="ECO:0000313" key="2">
    <source>
        <dbReference type="EMBL" id="KAB2347910.1"/>
    </source>
</evidence>
<accession>A0A6H9Z3I5</accession>
<keyword evidence="3" id="KW-1185">Reference proteome</keyword>
<dbReference type="EMBL" id="WBMT01000008">
    <property type="protein sequence ID" value="KAB2347910.1"/>
    <property type="molecule type" value="Genomic_DNA"/>
</dbReference>